<evidence type="ECO:0000313" key="3">
    <source>
        <dbReference type="Proteomes" id="UP000581408"/>
    </source>
</evidence>
<proteinExistence type="predicted"/>
<name>A0A838CGC1_9CORY</name>
<gene>
    <name evidence="2" type="ORF">HMC16_00045</name>
</gene>
<evidence type="ECO:0000313" key="2">
    <source>
        <dbReference type="EMBL" id="MBA1834138.1"/>
    </source>
</evidence>
<accession>A0A838CGC1</accession>
<protein>
    <submittedName>
        <fullName evidence="2">Uncharacterized protein</fullName>
    </submittedName>
</protein>
<feature type="region of interest" description="Disordered" evidence="1">
    <location>
        <begin position="136"/>
        <end position="162"/>
    </location>
</feature>
<reference evidence="2 3" key="1">
    <citation type="submission" date="2020-05" db="EMBL/GenBank/DDBJ databases">
        <title>Descriptions of Corynebacterium xxxx sp. nov., Corynebacterium yyyy sp. nov. and Corynebacterium zzzz sp. nov.</title>
        <authorList>
            <person name="Zhang G."/>
        </authorList>
    </citation>
    <scope>NUCLEOTIDE SEQUENCE [LARGE SCALE GENOMIC DNA]</scope>
    <source>
        <strain evidence="3">zg-915</strain>
    </source>
</reference>
<sequence length="162" mass="17903">MAWSRKRDVLEGIDPSCPETQPLAFYRIKNQIGVTGENDATVRFLHDLEDLINKYFVDGGLTPLGVDGLEEKNVTILQNDVAQLVSPFRNVDSRVHLEVTAVLGVGSAKRDDPASVEEAVRRFVDRRKVSIAHTEYETSAETDIEDSHVRNASTNQGGGLPK</sequence>
<organism evidence="2 3">
    <name type="scientific">Corynebacterium wankanglinii</name>
    <dbReference type="NCBI Taxonomy" id="2735136"/>
    <lineage>
        <taxon>Bacteria</taxon>
        <taxon>Bacillati</taxon>
        <taxon>Actinomycetota</taxon>
        <taxon>Actinomycetes</taxon>
        <taxon>Mycobacteriales</taxon>
        <taxon>Corynebacteriaceae</taxon>
        <taxon>Corynebacterium</taxon>
    </lineage>
</organism>
<dbReference type="EMBL" id="JABFEE010000001">
    <property type="protein sequence ID" value="MBA1834138.1"/>
    <property type="molecule type" value="Genomic_DNA"/>
</dbReference>
<evidence type="ECO:0000256" key="1">
    <source>
        <dbReference type="SAM" id="MobiDB-lite"/>
    </source>
</evidence>
<dbReference type="AlphaFoldDB" id="A0A838CGC1"/>
<comment type="caution">
    <text evidence="2">The sequence shown here is derived from an EMBL/GenBank/DDBJ whole genome shotgun (WGS) entry which is preliminary data.</text>
</comment>
<dbReference type="Proteomes" id="UP000581408">
    <property type="component" value="Unassembled WGS sequence"/>
</dbReference>
<dbReference type="RefSeq" id="WP_181193747.1">
    <property type="nucleotide sequence ID" value="NZ_JABFEE010000001.1"/>
</dbReference>